<gene>
    <name evidence="2" type="ORF">J2W84_001599</name>
</gene>
<dbReference type="Gene3D" id="3.90.550.10">
    <property type="entry name" value="Spore Coat Polysaccharide Biosynthesis Protein SpsA, Chain A"/>
    <property type="match status" value="1"/>
</dbReference>
<keyword evidence="3" id="KW-1185">Reference proteome</keyword>
<name>A0ABU1QTW7_9BACT</name>
<dbReference type="SUPFAM" id="SSF53448">
    <property type="entry name" value="Nucleotide-diphospho-sugar transferases"/>
    <property type="match status" value="1"/>
</dbReference>
<comment type="caution">
    <text evidence="2">The sequence shown here is derived from an EMBL/GenBank/DDBJ whole genome shotgun (WGS) entry which is preliminary data.</text>
</comment>
<accession>A0ABU1QTW7</accession>
<evidence type="ECO:0000259" key="1">
    <source>
        <dbReference type="Pfam" id="PF00535"/>
    </source>
</evidence>
<feature type="domain" description="Glycosyltransferase 2-like" evidence="1">
    <location>
        <begin position="10"/>
        <end position="124"/>
    </location>
</feature>
<sequence>MDKTEERSISICTVSMNRLYHLRETLPRNIDDNAGYKRLQLVLLDYNSNDQLEDWVRTHLHNHLDSGRLVYYKYPHAKAFDMAHSKNMAIKLADNEIICLVDADNYTGPGYAKYVNSVFNKNQESFITSIAKGKSINPVDVLGRVALRKSDFMAIEGFDEYMSNYGHDDFDLCSRLELLGRKRVVLRDSKYLMAITHTDEERTSNHKLASNLAHLYISHVSYCRTKVLCLFKDNTYKHGTIVDNRYTRSQSVSTAFRGAITREFSLENSWESGAWMAVDNAITINPDNESDKFNDAHSRRKINLDNYFLINDEEMKNRFIIIVSALINKEKLLGNKKSKAASVNGGVFGEGEVFRNFSNEPIFV</sequence>
<dbReference type="PANTHER" id="PTHR40743">
    <property type="entry name" value="NUCLEOTIDE-DIPHOSPHO-SUGAR TRANSFERASE CONTAINING PROTEIN"/>
    <property type="match status" value="1"/>
</dbReference>
<proteinExistence type="predicted"/>
<dbReference type="InterPro" id="IPR001173">
    <property type="entry name" value="Glyco_trans_2-like"/>
</dbReference>
<dbReference type="InterPro" id="IPR029044">
    <property type="entry name" value="Nucleotide-diphossugar_trans"/>
</dbReference>
<protein>
    <submittedName>
        <fullName evidence="2">GT2 family glycosyltransferase</fullName>
    </submittedName>
</protein>
<reference evidence="2 3" key="1">
    <citation type="submission" date="2023-07" db="EMBL/GenBank/DDBJ databases">
        <title>Sorghum-associated microbial communities from plants grown in Nebraska, USA.</title>
        <authorList>
            <person name="Schachtman D."/>
        </authorList>
    </citation>
    <scope>NUCLEOTIDE SEQUENCE [LARGE SCALE GENOMIC DNA]</scope>
    <source>
        <strain evidence="2 3">BE57</strain>
    </source>
</reference>
<evidence type="ECO:0000313" key="2">
    <source>
        <dbReference type="EMBL" id="MDR6804562.1"/>
    </source>
</evidence>
<dbReference type="CDD" id="cd00761">
    <property type="entry name" value="Glyco_tranf_GTA_type"/>
    <property type="match status" value="1"/>
</dbReference>
<organism evidence="2 3">
    <name type="scientific">Dyadobacter fermentans</name>
    <dbReference type="NCBI Taxonomy" id="94254"/>
    <lineage>
        <taxon>Bacteria</taxon>
        <taxon>Pseudomonadati</taxon>
        <taxon>Bacteroidota</taxon>
        <taxon>Cytophagia</taxon>
        <taxon>Cytophagales</taxon>
        <taxon>Spirosomataceae</taxon>
        <taxon>Dyadobacter</taxon>
    </lineage>
</organism>
<dbReference type="EMBL" id="JAVDTI010000001">
    <property type="protein sequence ID" value="MDR6804562.1"/>
    <property type="molecule type" value="Genomic_DNA"/>
</dbReference>
<dbReference type="Proteomes" id="UP001264980">
    <property type="component" value="Unassembled WGS sequence"/>
</dbReference>
<dbReference type="Pfam" id="PF00535">
    <property type="entry name" value="Glycos_transf_2"/>
    <property type="match status" value="1"/>
</dbReference>
<dbReference type="PANTHER" id="PTHR40743:SF1">
    <property type="entry name" value="POSSIBLE GLYCOSYLTRANSFERASE"/>
    <property type="match status" value="1"/>
</dbReference>
<dbReference type="RefSeq" id="WP_309981840.1">
    <property type="nucleotide sequence ID" value="NZ_JAVDTI010000001.1"/>
</dbReference>
<evidence type="ECO:0000313" key="3">
    <source>
        <dbReference type="Proteomes" id="UP001264980"/>
    </source>
</evidence>